<feature type="transmembrane region" description="Helical" evidence="7">
    <location>
        <begin position="306"/>
        <end position="328"/>
    </location>
</feature>
<dbReference type="Pfam" id="PF07690">
    <property type="entry name" value="MFS_1"/>
    <property type="match status" value="1"/>
</dbReference>
<evidence type="ECO:0008006" key="10">
    <source>
        <dbReference type="Google" id="ProtNLM"/>
    </source>
</evidence>
<feature type="transmembrane region" description="Helical" evidence="7">
    <location>
        <begin position="81"/>
        <end position="99"/>
    </location>
</feature>
<dbReference type="InterPro" id="IPR018456">
    <property type="entry name" value="PTR2_symporter_CS"/>
</dbReference>
<sequence length="413" mass="45965">MIKIPNNIAHSKSSLIYALAYFFERASYYGVRSIIVLYMVSETLQMSNQEALVIYGWFSVFVGLSKVLGAFLGDLLIGNKTTILVGGALQALGCFILCYKSLISLYIGFVLIVLGSGLFTSNTIAQFGKKYLNKPKLLDAGFSLLFVAINLGSLLGVLAIGYFTDLGFNYGFVAAGILITLATVFVFFTSENKEVMLFNHKSIILNKKLLYIISVIILSAIFWSIYESTYFSVYTIQEKVFDGINIIPKAYLSAGLNSYFGIIIITILVLIWSYVYTNSFFKIFLGLIVSALSFMILLFIPETSNALSLFIFSAFLLSFGEMLISPILYSIATRFSNPKYLAIVLASVTIPSMLFYKISGIIGEHYVEIGSSVILISSIIILLVLGVLAYFLYLVYKKDDRIYLTKEVEEFLS</sequence>
<evidence type="ECO:0000256" key="4">
    <source>
        <dbReference type="ARBA" id="ARBA00022692"/>
    </source>
</evidence>
<name>A0A2U2X7M0_9FLAO</name>
<dbReference type="PROSITE" id="PS01023">
    <property type="entry name" value="PTR2_2"/>
    <property type="match status" value="1"/>
</dbReference>
<dbReference type="PANTHER" id="PTHR23517">
    <property type="entry name" value="RESISTANCE PROTEIN MDTM, PUTATIVE-RELATED-RELATED"/>
    <property type="match status" value="1"/>
</dbReference>
<reference evidence="9" key="2">
    <citation type="submission" date="2018-05" db="EMBL/GenBank/DDBJ databases">
        <title>Algibacter marinivivus sp. nov., isolated from sample around a algae.</title>
        <authorList>
            <person name="Lu D."/>
        </authorList>
    </citation>
    <scope>NUCLEOTIDE SEQUENCE [LARGE SCALE GENOMIC DNA]</scope>
    <source>
        <strain evidence="9">ZY111</strain>
    </source>
</reference>
<evidence type="ECO:0000256" key="6">
    <source>
        <dbReference type="ARBA" id="ARBA00023136"/>
    </source>
</evidence>
<comment type="caution">
    <text evidence="8">The sequence shown here is derived from an EMBL/GenBank/DDBJ whole genome shotgun (WGS) entry which is preliminary data.</text>
</comment>
<dbReference type="RefSeq" id="WP_109351800.1">
    <property type="nucleotide sequence ID" value="NZ_QFRI01000001.1"/>
</dbReference>
<keyword evidence="5 7" id="KW-1133">Transmembrane helix</keyword>
<dbReference type="PANTHER" id="PTHR23517:SF15">
    <property type="entry name" value="PROTON-DEPENDENT OLIGOPEPTIDE FAMILY TRANSPORT PROTEIN"/>
    <property type="match status" value="1"/>
</dbReference>
<evidence type="ECO:0000256" key="2">
    <source>
        <dbReference type="ARBA" id="ARBA00022448"/>
    </source>
</evidence>
<keyword evidence="3" id="KW-1003">Cell membrane</keyword>
<reference evidence="9" key="3">
    <citation type="submission" date="2018-05" db="EMBL/GenBank/DDBJ databases">
        <authorList>
            <person name="Lu D."/>
        </authorList>
    </citation>
    <scope>NUCLEOTIDE SEQUENCE [LARGE SCALE GENOMIC DNA]</scope>
    <source>
        <strain evidence="9">ZY111</strain>
    </source>
</reference>
<feature type="transmembrane region" description="Helical" evidence="7">
    <location>
        <begin position="137"/>
        <end position="162"/>
    </location>
</feature>
<feature type="transmembrane region" description="Helical" evidence="7">
    <location>
        <begin position="168"/>
        <end position="188"/>
    </location>
</feature>
<feature type="transmembrane region" description="Helical" evidence="7">
    <location>
        <begin position="209"/>
        <end position="226"/>
    </location>
</feature>
<dbReference type="SUPFAM" id="SSF103473">
    <property type="entry name" value="MFS general substrate transporter"/>
    <property type="match status" value="1"/>
</dbReference>
<comment type="subcellular location">
    <subcellularLocation>
        <location evidence="1">Cell membrane</location>
        <topology evidence="1">Multi-pass membrane protein</topology>
    </subcellularLocation>
</comment>
<evidence type="ECO:0000313" key="9">
    <source>
        <dbReference type="Proteomes" id="UP000245375"/>
    </source>
</evidence>
<dbReference type="GO" id="GO:0006857">
    <property type="term" value="P:oligopeptide transport"/>
    <property type="evidence" value="ECO:0007669"/>
    <property type="project" value="InterPro"/>
</dbReference>
<dbReference type="AlphaFoldDB" id="A0A2U2X7M0"/>
<dbReference type="InterPro" id="IPR011701">
    <property type="entry name" value="MFS"/>
</dbReference>
<evidence type="ECO:0000256" key="1">
    <source>
        <dbReference type="ARBA" id="ARBA00004651"/>
    </source>
</evidence>
<evidence type="ECO:0000256" key="3">
    <source>
        <dbReference type="ARBA" id="ARBA00022475"/>
    </source>
</evidence>
<dbReference type="PROSITE" id="PS01022">
    <property type="entry name" value="PTR2_1"/>
    <property type="match status" value="1"/>
</dbReference>
<proteinExistence type="predicted"/>
<dbReference type="GO" id="GO:0022857">
    <property type="term" value="F:transmembrane transporter activity"/>
    <property type="evidence" value="ECO:0007669"/>
    <property type="project" value="InterPro"/>
</dbReference>
<protein>
    <recommendedName>
        <fullName evidence="10">MFS transporter</fullName>
    </recommendedName>
</protein>
<keyword evidence="9" id="KW-1185">Reference proteome</keyword>
<dbReference type="Gene3D" id="1.20.1250.20">
    <property type="entry name" value="MFS general substrate transporter like domains"/>
    <property type="match status" value="2"/>
</dbReference>
<dbReference type="Proteomes" id="UP000245375">
    <property type="component" value="Unassembled WGS sequence"/>
</dbReference>
<keyword evidence="4 7" id="KW-0812">Transmembrane</keyword>
<gene>
    <name evidence="8" type="ORF">DIS18_04380</name>
</gene>
<feature type="transmembrane region" description="Helical" evidence="7">
    <location>
        <begin position="283"/>
        <end position="300"/>
    </location>
</feature>
<evidence type="ECO:0000313" key="8">
    <source>
        <dbReference type="EMBL" id="PWH83795.1"/>
    </source>
</evidence>
<feature type="transmembrane region" description="Helical" evidence="7">
    <location>
        <begin position="52"/>
        <end position="72"/>
    </location>
</feature>
<reference evidence="8 9" key="1">
    <citation type="submission" date="2018-05" db="EMBL/GenBank/DDBJ databases">
        <title>Algibacter marinivivus sp. nov., isolated from sample around a algae.</title>
        <authorList>
            <person name="Zhong X."/>
        </authorList>
    </citation>
    <scope>NUCLEOTIDE SEQUENCE [LARGE SCALE GENOMIC DNA]</scope>
    <source>
        <strain evidence="8 9">ZY111</strain>
    </source>
</reference>
<feature type="transmembrane region" description="Helical" evidence="7">
    <location>
        <begin position="374"/>
        <end position="396"/>
    </location>
</feature>
<dbReference type="OrthoDB" id="1160395at2"/>
<feature type="transmembrane region" description="Helical" evidence="7">
    <location>
        <begin position="258"/>
        <end position="276"/>
    </location>
</feature>
<dbReference type="GO" id="GO:0005886">
    <property type="term" value="C:plasma membrane"/>
    <property type="evidence" value="ECO:0007669"/>
    <property type="project" value="UniProtKB-SubCell"/>
</dbReference>
<feature type="transmembrane region" description="Helical" evidence="7">
    <location>
        <begin position="340"/>
        <end position="362"/>
    </location>
</feature>
<accession>A0A2U2X7M0</accession>
<organism evidence="8 9">
    <name type="scientific">Algibacter marinivivus</name>
    <dbReference type="NCBI Taxonomy" id="2100723"/>
    <lineage>
        <taxon>Bacteria</taxon>
        <taxon>Pseudomonadati</taxon>
        <taxon>Bacteroidota</taxon>
        <taxon>Flavobacteriia</taxon>
        <taxon>Flavobacteriales</taxon>
        <taxon>Flavobacteriaceae</taxon>
        <taxon>Algibacter</taxon>
    </lineage>
</organism>
<dbReference type="InterPro" id="IPR050171">
    <property type="entry name" value="MFS_Transporters"/>
</dbReference>
<keyword evidence="6 7" id="KW-0472">Membrane</keyword>
<evidence type="ECO:0000256" key="5">
    <source>
        <dbReference type="ARBA" id="ARBA00022989"/>
    </source>
</evidence>
<evidence type="ECO:0000256" key="7">
    <source>
        <dbReference type="SAM" id="Phobius"/>
    </source>
</evidence>
<dbReference type="EMBL" id="QFRI01000001">
    <property type="protein sequence ID" value="PWH83795.1"/>
    <property type="molecule type" value="Genomic_DNA"/>
</dbReference>
<dbReference type="InterPro" id="IPR036259">
    <property type="entry name" value="MFS_trans_sf"/>
</dbReference>
<keyword evidence="2" id="KW-0813">Transport</keyword>